<dbReference type="Proteomes" id="UP000824533">
    <property type="component" value="Linkage Group LG05"/>
</dbReference>
<proteinExistence type="predicted"/>
<protein>
    <submittedName>
        <fullName evidence="1">Uncharacterized protein</fullName>
    </submittedName>
</protein>
<comment type="caution">
    <text evidence="1">The sequence shown here is derived from an EMBL/GenBank/DDBJ whole genome shotgun (WGS) entry which is preliminary data.</text>
</comment>
<gene>
    <name evidence="1" type="ORF">K1T71_003260</name>
</gene>
<accession>A0ACC1DBG9</accession>
<sequence>MTSPNISVIKCHKCRSVLLDMSTVTNNYTTCDQQKCNSYNLSNFIFVSEDNLPDWIRRKVETEQWTKGRLNCEKCGCRVGVFDYVSGRKCDCGETVLPPVRFVASQVDRPIAVNISHKSL</sequence>
<name>A0ACC1DBG9_9NEOP</name>
<dbReference type="EMBL" id="CM034391">
    <property type="protein sequence ID" value="KAJ0181175.1"/>
    <property type="molecule type" value="Genomic_DNA"/>
</dbReference>
<evidence type="ECO:0000313" key="1">
    <source>
        <dbReference type="EMBL" id="KAJ0181175.1"/>
    </source>
</evidence>
<organism evidence="1 2">
    <name type="scientific">Dendrolimus kikuchii</name>
    <dbReference type="NCBI Taxonomy" id="765133"/>
    <lineage>
        <taxon>Eukaryota</taxon>
        <taxon>Metazoa</taxon>
        <taxon>Ecdysozoa</taxon>
        <taxon>Arthropoda</taxon>
        <taxon>Hexapoda</taxon>
        <taxon>Insecta</taxon>
        <taxon>Pterygota</taxon>
        <taxon>Neoptera</taxon>
        <taxon>Endopterygota</taxon>
        <taxon>Lepidoptera</taxon>
        <taxon>Glossata</taxon>
        <taxon>Ditrysia</taxon>
        <taxon>Bombycoidea</taxon>
        <taxon>Lasiocampidae</taxon>
        <taxon>Dendrolimus</taxon>
    </lineage>
</organism>
<reference evidence="1 2" key="1">
    <citation type="journal article" date="2021" name="Front. Genet.">
        <title>Chromosome-Level Genome Assembly Reveals Significant Gene Expansion in the Toll and IMD Signaling Pathways of Dendrolimus kikuchii.</title>
        <authorList>
            <person name="Zhou J."/>
            <person name="Wu P."/>
            <person name="Xiong Z."/>
            <person name="Liu N."/>
            <person name="Zhao N."/>
            <person name="Ji M."/>
            <person name="Qiu Y."/>
            <person name="Yang B."/>
        </authorList>
    </citation>
    <scope>NUCLEOTIDE SEQUENCE [LARGE SCALE GENOMIC DNA]</scope>
    <source>
        <strain evidence="1">Ann1</strain>
    </source>
</reference>
<evidence type="ECO:0000313" key="2">
    <source>
        <dbReference type="Proteomes" id="UP000824533"/>
    </source>
</evidence>
<keyword evidence="2" id="KW-1185">Reference proteome</keyword>